<accession>A0ABR2IZ48</accession>
<organism evidence="1 2">
    <name type="scientific">Tritrichomonas musculus</name>
    <dbReference type="NCBI Taxonomy" id="1915356"/>
    <lineage>
        <taxon>Eukaryota</taxon>
        <taxon>Metamonada</taxon>
        <taxon>Parabasalia</taxon>
        <taxon>Tritrichomonadida</taxon>
        <taxon>Tritrichomonadidae</taxon>
        <taxon>Tritrichomonas</taxon>
    </lineage>
</organism>
<sequence>MSRKISLDERKALCFGYDIQDSTLRTWNSKLLLNRNWLPLHIRTLASDNQFSESEEIVIAEMIRSEIEQNNIPLDNDIVKKAATIFFYDTHEIKEKENINYIIQLNASSHLITKFKRKHKFSRRKFRRKRRSSISLSKVITFFKQLQKILNTAEF</sequence>
<comment type="caution">
    <text evidence="1">The sequence shown here is derived from an EMBL/GenBank/DDBJ whole genome shotgun (WGS) entry which is preliminary data.</text>
</comment>
<dbReference type="EMBL" id="JAPFFF010000014">
    <property type="protein sequence ID" value="KAK8870524.1"/>
    <property type="molecule type" value="Genomic_DNA"/>
</dbReference>
<gene>
    <name evidence="1" type="ORF">M9Y10_008408</name>
</gene>
<dbReference type="Proteomes" id="UP001470230">
    <property type="component" value="Unassembled WGS sequence"/>
</dbReference>
<reference evidence="1 2" key="1">
    <citation type="submission" date="2024-04" db="EMBL/GenBank/DDBJ databases">
        <title>Tritrichomonas musculus Genome.</title>
        <authorList>
            <person name="Alves-Ferreira E."/>
            <person name="Grigg M."/>
            <person name="Lorenzi H."/>
            <person name="Galac M."/>
        </authorList>
    </citation>
    <scope>NUCLEOTIDE SEQUENCE [LARGE SCALE GENOMIC DNA]</scope>
    <source>
        <strain evidence="1 2">EAF2021</strain>
    </source>
</reference>
<evidence type="ECO:0000313" key="1">
    <source>
        <dbReference type="EMBL" id="KAK8870524.1"/>
    </source>
</evidence>
<proteinExistence type="predicted"/>
<keyword evidence="2" id="KW-1185">Reference proteome</keyword>
<evidence type="ECO:0000313" key="2">
    <source>
        <dbReference type="Proteomes" id="UP001470230"/>
    </source>
</evidence>
<protein>
    <submittedName>
        <fullName evidence="1">Uncharacterized protein</fullName>
    </submittedName>
</protein>
<name>A0ABR2IZ48_9EUKA</name>